<dbReference type="Gene3D" id="3.10.450.50">
    <property type="match status" value="1"/>
</dbReference>
<evidence type="ECO:0000313" key="1">
    <source>
        <dbReference type="EMBL" id="EHQ36296.1"/>
    </source>
</evidence>
<dbReference type="AlphaFoldDB" id="H1Z1E9"/>
<protein>
    <submittedName>
        <fullName evidence="1">SEC-C motif domain protein</fullName>
    </submittedName>
</protein>
<dbReference type="InterPro" id="IPR004027">
    <property type="entry name" value="SEC_C_motif"/>
</dbReference>
<dbReference type="HOGENOM" id="CLU_1025317_0_0_2"/>
<organism evidence="1 2">
    <name type="scientific">Methanoplanus limicola DSM 2279</name>
    <dbReference type="NCBI Taxonomy" id="937775"/>
    <lineage>
        <taxon>Archaea</taxon>
        <taxon>Methanobacteriati</taxon>
        <taxon>Methanobacteriota</taxon>
        <taxon>Stenosarchaea group</taxon>
        <taxon>Methanomicrobia</taxon>
        <taxon>Methanomicrobiales</taxon>
        <taxon>Methanomicrobiaceae</taxon>
        <taxon>Methanoplanus</taxon>
    </lineage>
</organism>
<dbReference type="Proteomes" id="UP000005741">
    <property type="component" value="Chromosome"/>
</dbReference>
<accession>H1Z1E9</accession>
<evidence type="ECO:0000313" key="2">
    <source>
        <dbReference type="Proteomes" id="UP000005741"/>
    </source>
</evidence>
<dbReference type="InParanoid" id="H1Z1E9"/>
<dbReference type="EMBL" id="CM001436">
    <property type="protein sequence ID" value="EHQ36296.1"/>
    <property type="molecule type" value="Genomic_DNA"/>
</dbReference>
<name>H1Z1E9_9EURY</name>
<dbReference type="RefSeq" id="WP_004078552.1">
    <property type="nucleotide sequence ID" value="NZ_CM001436.1"/>
</dbReference>
<dbReference type="SUPFAM" id="SSF103642">
    <property type="entry name" value="Sec-C motif"/>
    <property type="match status" value="1"/>
</dbReference>
<keyword evidence="2" id="KW-1185">Reference proteome</keyword>
<proteinExistence type="predicted"/>
<reference evidence="1 2" key="1">
    <citation type="submission" date="2011-10" db="EMBL/GenBank/DDBJ databases">
        <title>The Improved High-Quality Draft genome of Methanoplanus limicola DSM 2279.</title>
        <authorList>
            <consortium name="US DOE Joint Genome Institute (JGI-PGF)"/>
            <person name="Lucas S."/>
            <person name="Copeland A."/>
            <person name="Lapidus A."/>
            <person name="Glavina del Rio T."/>
            <person name="Dalin E."/>
            <person name="Tice H."/>
            <person name="Bruce D."/>
            <person name="Goodwin L."/>
            <person name="Pitluck S."/>
            <person name="Peters L."/>
            <person name="Mikhailova N."/>
            <person name="Lu M."/>
            <person name="Kyrpides N."/>
            <person name="Mavromatis K."/>
            <person name="Ivanova N."/>
            <person name="Markowitz V."/>
            <person name="Cheng J.-F."/>
            <person name="Hugenholtz P."/>
            <person name="Woyke T."/>
            <person name="Wu D."/>
            <person name="Wirth R."/>
            <person name="Brambilla E.-M."/>
            <person name="Klenk H.-P."/>
            <person name="Eisen J.A."/>
        </authorList>
    </citation>
    <scope>NUCLEOTIDE SEQUENCE [LARGE SCALE GENOMIC DNA]</scope>
    <source>
        <strain evidence="1 2">DSM 2279</strain>
    </source>
</reference>
<sequence length="293" mass="34139">MAKKTGRNDPCPCGSGKKYKKCCMKKDEEKSKEDKKFCIETYDRESEESYVSGGIEDLYNAMFAGSECEAPEFSLKPLDVEEIPDYGTPELDEDLFEPLRTKWNTGIREFYSDATRGIDYLERRDDYVIIKGSLDEEFTEMFGDCNDLNGFFSYIDDNCEKISESLMIRMSMKYGCSAGPYLLERMNGSYDSEIMVCYADMIHFSPCDFREDILELINKPVKEPFTLSILSLMLFRYNNPDDYQVLWNCYNLFKEHYPDTLLFEGPLIAIQHIWAIENNKEFVMAYTPELPEL</sequence>
<gene>
    <name evidence="1" type="ORF">Metlim_2235</name>
</gene>
<dbReference type="Pfam" id="PF02810">
    <property type="entry name" value="SEC-C"/>
    <property type="match status" value="1"/>
</dbReference>